<dbReference type="SUPFAM" id="SSF48371">
    <property type="entry name" value="ARM repeat"/>
    <property type="match status" value="1"/>
</dbReference>
<dbReference type="PANTHER" id="PTHR37813:SF1">
    <property type="entry name" value="FELS-2 PROPHAGE PROTEIN"/>
    <property type="match status" value="1"/>
</dbReference>
<dbReference type="EMBL" id="QXXA01000019">
    <property type="protein sequence ID" value="NBI08057.1"/>
    <property type="molecule type" value="Genomic_DNA"/>
</dbReference>
<evidence type="ECO:0000313" key="4">
    <source>
        <dbReference type="Proteomes" id="UP000467132"/>
    </source>
</evidence>
<dbReference type="AlphaFoldDB" id="A0A845QYL5"/>
<evidence type="ECO:0000256" key="1">
    <source>
        <dbReference type="ARBA" id="ARBA00022612"/>
    </source>
</evidence>
<dbReference type="RefSeq" id="WP_160198521.1">
    <property type="nucleotide sequence ID" value="NZ_QXXA01000019.1"/>
</dbReference>
<reference evidence="3 4" key="1">
    <citation type="submission" date="2018-08" db="EMBL/GenBank/DDBJ databases">
        <title>Murine metabolic-syndrome-specific gut microbial biobank.</title>
        <authorList>
            <person name="Liu C."/>
        </authorList>
    </citation>
    <scope>NUCLEOTIDE SEQUENCE [LARGE SCALE GENOMIC DNA]</scope>
    <source>
        <strain evidence="3 4">583</strain>
    </source>
</reference>
<dbReference type="OrthoDB" id="1779742at2"/>
<organism evidence="3 4">
    <name type="scientific">Senegalia massiliensis</name>
    <dbReference type="NCBI Taxonomy" id="1720316"/>
    <lineage>
        <taxon>Bacteria</taxon>
        <taxon>Bacillati</taxon>
        <taxon>Bacillota</taxon>
        <taxon>Clostridia</taxon>
        <taxon>Eubacteriales</taxon>
        <taxon>Clostridiaceae</taxon>
        <taxon>Senegalia</taxon>
    </lineage>
</organism>
<sequence length="904" mass="96091">MAKDGSLIFDTRIDEKGFKKGVSALKSSAGIAAKTVAASMVAATAAVVGIGVASAKVGSNFKASMSQVAATMGITVDEINKGDKSFKMLEKAAKDAGKTTQFSASQSAEALNYLALAGYDAEKSVKALPTVLNLAAAGGLDLAYASDLVTDSMSALGLEMSQLEGFTDELAKTSQKSNTSVSQLGEAILTVGGTAKVLAGGTIELNTALGILADNGIKGAEGGTALRNIILSLTAPTDKAAIKMKELGLEVLDAEGNVRPLNDVFKDLDKSLVGMTEGEKTQVLNSIFNKVDLKSANALLANSGERFDELSNYIANADGAAADMAETMNDNLLGKIEIMKSALEGLGITIYEDMDSPLKGVVETLTGYIDKINSTLTAHDDIKQAMKESGMSAEMFGYNLEEIPNGFEGAAEVIGEILADILLRLSEGAPKLLELGVNLINSLLEGLRANLPQISESAITLIQTFISSFLEILPEVLVLGIELIANLATGIAEMLPELIPIAISAIDTIINALMENLPTIIDSGVQIMIALAEGISGNIPSLMTKIIELVIMIADKIIENLPLILNAALQMIMALAQGIIDNLPTLIAEVPRIINEFSNAIYDMLPTIIATGVKIIVALIKGLIDSIPTLVKNIPAIIMAIVNVFTLYNWWNLGKGVILKIKDGLLSMKRNIGTTAKSIAFNVVEGIKDFFRGSNKIGKNLISDIASGIKNMAWKAASVAREMAEGSIKAIKDKFSWSNMKKIGENLVKGIWDGIKNVKRWILDKISGFAGDVTGWIKKKFGIHSPSRVMRDEVGENITLGVGVGIEKGMPELQRDVDSEMSKLTRKMKATVDLESSDVGTKITATNDSKKYNVVTTNNDDTDEKVVLSGDIHATFEIDGEEIATATAPYTSKEIAIRNKRREG</sequence>
<gene>
    <name evidence="3" type="ORF">D3Z33_14450</name>
</gene>
<accession>A0A845QYL5</accession>
<feature type="domain" description="Phage tail tape measure protein" evidence="2">
    <location>
        <begin position="90"/>
        <end position="288"/>
    </location>
</feature>
<evidence type="ECO:0000313" key="3">
    <source>
        <dbReference type="EMBL" id="NBI08057.1"/>
    </source>
</evidence>
<protein>
    <submittedName>
        <fullName evidence="3">Phage tail tape measure protein</fullName>
    </submittedName>
</protein>
<dbReference type="NCBIfam" id="TIGR01760">
    <property type="entry name" value="tape_meas_TP901"/>
    <property type="match status" value="1"/>
</dbReference>
<dbReference type="InterPro" id="IPR010090">
    <property type="entry name" value="Phage_tape_meas"/>
</dbReference>
<dbReference type="Proteomes" id="UP000467132">
    <property type="component" value="Unassembled WGS sequence"/>
</dbReference>
<name>A0A845QYL5_9CLOT</name>
<dbReference type="PANTHER" id="PTHR37813">
    <property type="entry name" value="FELS-2 PROPHAGE PROTEIN"/>
    <property type="match status" value="1"/>
</dbReference>
<keyword evidence="1" id="KW-1188">Viral release from host cell</keyword>
<proteinExistence type="predicted"/>
<evidence type="ECO:0000259" key="2">
    <source>
        <dbReference type="Pfam" id="PF10145"/>
    </source>
</evidence>
<dbReference type="Pfam" id="PF10145">
    <property type="entry name" value="PhageMin_Tail"/>
    <property type="match status" value="1"/>
</dbReference>
<dbReference type="InterPro" id="IPR016024">
    <property type="entry name" value="ARM-type_fold"/>
</dbReference>
<comment type="caution">
    <text evidence="3">The sequence shown here is derived from an EMBL/GenBank/DDBJ whole genome shotgun (WGS) entry which is preliminary data.</text>
</comment>
<keyword evidence="4" id="KW-1185">Reference proteome</keyword>